<dbReference type="PANTHER" id="PTHR24169:SF28">
    <property type="entry name" value="NUCLEAR FACTOR NF-KAPPA-B P110 SUBUNIT"/>
    <property type="match status" value="1"/>
</dbReference>
<reference evidence="5" key="1">
    <citation type="journal article" date="2020" name="PLoS Negl. Trop. Dis.">
        <title>High-quality nuclear genome for Sarcoptes scabiei-A critical resource for a neglected parasite.</title>
        <authorList>
            <person name="Korhonen P.K."/>
            <person name="Gasser R.B."/>
            <person name="Ma G."/>
            <person name="Wang T."/>
            <person name="Stroehlein A.J."/>
            <person name="Young N.D."/>
            <person name="Ang C.S."/>
            <person name="Fernando D.D."/>
            <person name="Lu H.C."/>
            <person name="Taylor S."/>
            <person name="Reynolds S.L."/>
            <person name="Mofiz E."/>
            <person name="Najaraj S.H."/>
            <person name="Gowda H."/>
            <person name="Madugundu A."/>
            <person name="Renuse S."/>
            <person name="Holt D."/>
            <person name="Pandey A."/>
            <person name="Papenfuss A.T."/>
            <person name="Fischer K."/>
        </authorList>
    </citation>
    <scope>NUCLEOTIDE SEQUENCE [LARGE SCALE GENOMIC DNA]</scope>
</reference>
<dbReference type="InterPro" id="IPR008967">
    <property type="entry name" value="p53-like_TF_DNA-bd_sf"/>
</dbReference>
<dbReference type="SUPFAM" id="SSF49417">
    <property type="entry name" value="p53-like transcription factors"/>
    <property type="match status" value="1"/>
</dbReference>
<dbReference type="Proteomes" id="UP000070412">
    <property type="component" value="Unassembled WGS sequence"/>
</dbReference>
<dbReference type="GO" id="GO:0005737">
    <property type="term" value="C:cytoplasm"/>
    <property type="evidence" value="ECO:0007669"/>
    <property type="project" value="InterPro"/>
</dbReference>
<dbReference type="Pfam" id="PF16179">
    <property type="entry name" value="RHD_dimer"/>
    <property type="match status" value="1"/>
</dbReference>
<organism evidence="3">
    <name type="scientific">Sarcoptes scabiei</name>
    <name type="common">Itch mite</name>
    <name type="synonym">Acarus scabiei</name>
    <dbReference type="NCBI Taxonomy" id="52283"/>
    <lineage>
        <taxon>Eukaryota</taxon>
        <taxon>Metazoa</taxon>
        <taxon>Ecdysozoa</taxon>
        <taxon>Arthropoda</taxon>
        <taxon>Chelicerata</taxon>
        <taxon>Arachnida</taxon>
        <taxon>Acari</taxon>
        <taxon>Acariformes</taxon>
        <taxon>Sarcoptiformes</taxon>
        <taxon>Astigmata</taxon>
        <taxon>Psoroptidia</taxon>
        <taxon>Sarcoptoidea</taxon>
        <taxon>Sarcoptidae</taxon>
        <taxon>Sarcoptinae</taxon>
        <taxon>Sarcoptes</taxon>
    </lineage>
</organism>
<reference evidence="4" key="3">
    <citation type="submission" date="2022-06" db="UniProtKB">
        <authorList>
            <consortium name="EnsemblMetazoa"/>
        </authorList>
    </citation>
    <scope>IDENTIFICATION</scope>
</reference>
<evidence type="ECO:0000313" key="5">
    <source>
        <dbReference type="Proteomes" id="UP000070412"/>
    </source>
</evidence>
<dbReference type="FunFam" id="2.60.40.10:FF:000046">
    <property type="entry name" value="Nuclear factor NF-kappa-B p105 subunit"/>
    <property type="match status" value="1"/>
</dbReference>
<feature type="region of interest" description="Disordered" evidence="1">
    <location>
        <begin position="531"/>
        <end position="566"/>
    </location>
</feature>
<feature type="compositionally biased region" description="Basic and acidic residues" evidence="1">
    <location>
        <begin position="672"/>
        <end position="685"/>
    </location>
</feature>
<dbReference type="PANTHER" id="PTHR24169">
    <property type="entry name" value="NUCLEAR FACTOR NF-KAPPA-B PROTEIN"/>
    <property type="match status" value="1"/>
</dbReference>
<evidence type="ECO:0000313" key="3">
    <source>
        <dbReference type="EMBL" id="KAF7488897.1"/>
    </source>
</evidence>
<accession>A0A834R242</accession>
<evidence type="ECO:0000313" key="4">
    <source>
        <dbReference type="EnsemblMetazoa" id="KAF7488897.1"/>
    </source>
</evidence>
<sequence>MTNIYYDSFNLVSDHHQYHHGEVGSEHPNHHLHHLNQSRQHLQLLDSNQCGSINPNGYDLQIDIDHFDGQNHHHGPNSLEIYANDSPISNDLSFLSSKRNSQQNLCFTDQSSRIFENNPYYNQPAISYDCSNLISSSPHSSSPSSTSSSSSPGCSSSKSTKPCKRDAIKIVRKETFSILTTVQIKSTHNGVLRQQNFKINKNLGQFGDDFIDCHLVIIEQPTQRIRYRYRSEKGSHGGLNGANSSPLKKTYPTIKIENYNRTEPVFIRASLATNEDQPKLHVHKLMGKNCSDDGSCVVPISCNQIAIFQNLGILFIGKKEVPDILYRRKLIESKTENFKIIDADYQENDDGLRQKLLEEAEKDAREMNLNSVRICFEAFWLKNDQLYPICPKIYSRPIANQKSPDSGELKISRINRFFGSVIGGEEIYLLCEKVNKKEIRIRFFEIDNEGCQRWEAFGEFTETDVHHQVAIVFRTPPYRDQSITEPVQVYLQLFRLRDREYSEPKIFIYRPKMDHSQNEWTIHQDMITLDSSNNEDNQSLDQQRKCQPPYSSSSLNQIEKSMHRQQEVETSTMASIIISQPALIVKQESIESNLIDCLFHTKVLASSMDQSNIEFEAPSELNQQNYLHVYNKQQQKDEKIDFEQSNCIWNLSSDQNHHLCEHQHQNSNQSDLHIEGYSNHDDHSIRSSVSSLNTSQSRLSFYPSNDLHRHHQQAIA</sequence>
<feature type="domain" description="RHD" evidence="2">
    <location>
        <begin position="214"/>
        <end position="405"/>
    </location>
</feature>
<feature type="region of interest" description="Disordered" evidence="1">
    <location>
        <begin position="139"/>
        <end position="161"/>
    </location>
</feature>
<dbReference type="InterPro" id="IPR033926">
    <property type="entry name" value="IPT_NFkappaB"/>
</dbReference>
<reference evidence="3" key="2">
    <citation type="submission" date="2020-01" db="EMBL/GenBank/DDBJ databases">
        <authorList>
            <person name="Korhonen P.K.K."/>
            <person name="Guangxu M.G."/>
            <person name="Wang T.W."/>
            <person name="Stroehlein A.J.S."/>
            <person name="Young N.D."/>
            <person name="Ang C.-S.A."/>
            <person name="Fernando D.W.F."/>
            <person name="Lu H.L."/>
            <person name="Taylor S.T."/>
            <person name="Ehtesham M.E.M."/>
            <person name="Najaraj S.H.N."/>
            <person name="Harsha G.H.G."/>
            <person name="Madugundu A.M."/>
            <person name="Renuse S.R."/>
            <person name="Holt D.H."/>
            <person name="Pandey A.P."/>
            <person name="Papenfuss A.P."/>
            <person name="Gasser R.B.G."/>
            <person name="Fischer K.F."/>
        </authorList>
    </citation>
    <scope>NUCLEOTIDE SEQUENCE</scope>
    <source>
        <strain evidence="3">SSS_KF_BRIS2020</strain>
    </source>
</reference>
<dbReference type="InterPro" id="IPR000451">
    <property type="entry name" value="NFkB/Dor"/>
</dbReference>
<dbReference type="GO" id="GO:0048935">
    <property type="term" value="P:peripheral nervous system neuron development"/>
    <property type="evidence" value="ECO:0007669"/>
    <property type="project" value="UniProtKB-ARBA"/>
</dbReference>
<dbReference type="CDD" id="cd01177">
    <property type="entry name" value="IPT_NFkappaB"/>
    <property type="match status" value="1"/>
</dbReference>
<dbReference type="GO" id="GO:0008063">
    <property type="term" value="P:Toll signaling pathway"/>
    <property type="evidence" value="ECO:0007669"/>
    <property type="project" value="UniProtKB-ARBA"/>
</dbReference>
<dbReference type="Pfam" id="PF00554">
    <property type="entry name" value="RHD_DNA_bind"/>
    <property type="match status" value="1"/>
</dbReference>
<dbReference type="InterPro" id="IPR011539">
    <property type="entry name" value="RHD_DNA_bind_dom"/>
</dbReference>
<feature type="compositionally biased region" description="Low complexity" evidence="1">
    <location>
        <begin position="139"/>
        <end position="159"/>
    </location>
</feature>
<dbReference type="InterPro" id="IPR013783">
    <property type="entry name" value="Ig-like_fold"/>
</dbReference>
<dbReference type="InterPro" id="IPR032397">
    <property type="entry name" value="RHD_dimer"/>
</dbReference>
<feature type="compositionally biased region" description="Polar residues" evidence="1">
    <location>
        <begin position="549"/>
        <end position="559"/>
    </location>
</feature>
<dbReference type="EMBL" id="WVUK01000065">
    <property type="protein sequence ID" value="KAF7488897.1"/>
    <property type="molecule type" value="Genomic_DNA"/>
</dbReference>
<gene>
    <name evidence="3" type="ORF">SSS_5188</name>
</gene>
<protein>
    <submittedName>
        <fullName evidence="3">Nuclear factor NF-kappa-B -like protein</fullName>
    </submittedName>
</protein>
<name>A0A834R242_SARSC</name>
<dbReference type="GO" id="GO:0005654">
    <property type="term" value="C:nucleoplasm"/>
    <property type="evidence" value="ECO:0007669"/>
    <property type="project" value="UniProtKB-ARBA"/>
</dbReference>
<dbReference type="Gene3D" id="2.60.40.10">
    <property type="entry name" value="Immunoglobulins"/>
    <property type="match status" value="1"/>
</dbReference>
<feature type="compositionally biased region" description="Polar residues" evidence="1">
    <location>
        <begin position="531"/>
        <end position="541"/>
    </location>
</feature>
<evidence type="ECO:0000256" key="1">
    <source>
        <dbReference type="SAM" id="MobiDB-lite"/>
    </source>
</evidence>
<dbReference type="InterPro" id="IPR037059">
    <property type="entry name" value="RHD_DNA_bind_dom_sf"/>
</dbReference>
<dbReference type="AlphaFoldDB" id="A0A834R242"/>
<proteinExistence type="predicted"/>
<dbReference type="GO" id="GO:0035206">
    <property type="term" value="P:regulation of hemocyte proliferation"/>
    <property type="evidence" value="ECO:0007669"/>
    <property type="project" value="UniProtKB-ARBA"/>
</dbReference>
<keyword evidence="5" id="KW-1185">Reference proteome</keyword>
<dbReference type="SUPFAM" id="SSF81296">
    <property type="entry name" value="E set domains"/>
    <property type="match status" value="1"/>
</dbReference>
<dbReference type="Gene3D" id="2.60.40.340">
    <property type="entry name" value="Rel homology domain (RHD), DNA-binding domain"/>
    <property type="match status" value="1"/>
</dbReference>
<dbReference type="GO" id="GO:0000981">
    <property type="term" value="F:DNA-binding transcription factor activity, RNA polymerase II-specific"/>
    <property type="evidence" value="ECO:0007669"/>
    <property type="project" value="TreeGrafter"/>
</dbReference>
<evidence type="ECO:0000259" key="2">
    <source>
        <dbReference type="PROSITE" id="PS50254"/>
    </source>
</evidence>
<dbReference type="OrthoDB" id="10254686at2759"/>
<dbReference type="GO" id="GO:0045087">
    <property type="term" value="P:innate immune response"/>
    <property type="evidence" value="ECO:0007669"/>
    <property type="project" value="UniProtKB-ARBA"/>
</dbReference>
<feature type="region of interest" description="Disordered" evidence="1">
    <location>
        <begin position="663"/>
        <end position="691"/>
    </location>
</feature>
<dbReference type="EnsemblMetazoa" id="SSS_5188s_mrna">
    <property type="protein sequence ID" value="KAF7488897.1"/>
    <property type="gene ID" value="SSS_5188"/>
</dbReference>
<dbReference type="PRINTS" id="PR00057">
    <property type="entry name" value="NFKBTNSCPFCT"/>
</dbReference>
<dbReference type="InterPro" id="IPR002909">
    <property type="entry name" value="IPT_dom"/>
</dbReference>
<dbReference type="PROSITE" id="PS50254">
    <property type="entry name" value="REL_2"/>
    <property type="match status" value="1"/>
</dbReference>
<dbReference type="GO" id="GO:0002225">
    <property type="term" value="P:positive regulation of antimicrobial peptide production"/>
    <property type="evidence" value="ECO:0007669"/>
    <property type="project" value="UniProtKB-ARBA"/>
</dbReference>
<dbReference type="GO" id="GO:0000978">
    <property type="term" value="F:RNA polymerase II cis-regulatory region sequence-specific DNA binding"/>
    <property type="evidence" value="ECO:0007669"/>
    <property type="project" value="TreeGrafter"/>
</dbReference>
<dbReference type="InterPro" id="IPR014756">
    <property type="entry name" value="Ig_E-set"/>
</dbReference>
<dbReference type="GO" id="GO:0007249">
    <property type="term" value="P:canonical NF-kappaB signal transduction"/>
    <property type="evidence" value="ECO:0007669"/>
    <property type="project" value="UniProtKB-ARBA"/>
</dbReference>
<dbReference type="SMART" id="SM00429">
    <property type="entry name" value="IPT"/>
    <property type="match status" value="1"/>
</dbReference>